<accession>A0A653CKZ1</accession>
<sequence>MCKGINFMSRIVANMVGVFQPIFAWMGGCLNKMFLGTGNTCTELGDEPILMIFTSDCKNHNYSYETISIFSEIC</sequence>
<dbReference type="EMBL" id="CAACVG010008103">
    <property type="protein sequence ID" value="VEN48443.1"/>
    <property type="molecule type" value="Genomic_DNA"/>
</dbReference>
<keyword evidence="2" id="KW-1185">Reference proteome</keyword>
<dbReference type="PROSITE" id="PS51257">
    <property type="entry name" value="PROKAR_LIPOPROTEIN"/>
    <property type="match status" value="1"/>
</dbReference>
<name>A0A653CKZ1_CALMS</name>
<protein>
    <submittedName>
        <fullName evidence="1">Uncharacterized protein</fullName>
    </submittedName>
</protein>
<reference evidence="1 2" key="1">
    <citation type="submission" date="2019-01" db="EMBL/GenBank/DDBJ databases">
        <authorList>
            <person name="Sayadi A."/>
        </authorList>
    </citation>
    <scope>NUCLEOTIDE SEQUENCE [LARGE SCALE GENOMIC DNA]</scope>
</reference>
<evidence type="ECO:0000313" key="1">
    <source>
        <dbReference type="EMBL" id="VEN48443.1"/>
    </source>
</evidence>
<proteinExistence type="predicted"/>
<evidence type="ECO:0000313" key="2">
    <source>
        <dbReference type="Proteomes" id="UP000410492"/>
    </source>
</evidence>
<feature type="non-terminal residue" evidence="1">
    <location>
        <position position="74"/>
    </location>
</feature>
<gene>
    <name evidence="1" type="ORF">CALMAC_LOCUS9902</name>
</gene>
<dbReference type="AlphaFoldDB" id="A0A653CKZ1"/>
<dbReference type="Proteomes" id="UP000410492">
    <property type="component" value="Unassembled WGS sequence"/>
</dbReference>
<organism evidence="1 2">
    <name type="scientific">Callosobruchus maculatus</name>
    <name type="common">Southern cowpea weevil</name>
    <name type="synonym">Pulse bruchid</name>
    <dbReference type="NCBI Taxonomy" id="64391"/>
    <lineage>
        <taxon>Eukaryota</taxon>
        <taxon>Metazoa</taxon>
        <taxon>Ecdysozoa</taxon>
        <taxon>Arthropoda</taxon>
        <taxon>Hexapoda</taxon>
        <taxon>Insecta</taxon>
        <taxon>Pterygota</taxon>
        <taxon>Neoptera</taxon>
        <taxon>Endopterygota</taxon>
        <taxon>Coleoptera</taxon>
        <taxon>Polyphaga</taxon>
        <taxon>Cucujiformia</taxon>
        <taxon>Chrysomeloidea</taxon>
        <taxon>Chrysomelidae</taxon>
        <taxon>Bruchinae</taxon>
        <taxon>Bruchini</taxon>
        <taxon>Callosobruchus</taxon>
    </lineage>
</organism>